<dbReference type="AlphaFoldDB" id="A0A7G2HJC7"/>
<organism evidence="1 2">
    <name type="scientific">Cryptosporidium parvum</name>
    <dbReference type="NCBI Taxonomy" id="5807"/>
    <lineage>
        <taxon>Eukaryota</taxon>
        <taxon>Sar</taxon>
        <taxon>Alveolata</taxon>
        <taxon>Apicomplexa</taxon>
        <taxon>Conoidasida</taxon>
        <taxon>Coccidia</taxon>
        <taxon>Eucoccidiorida</taxon>
        <taxon>Eimeriorina</taxon>
        <taxon>Cryptosporidiidae</taxon>
        <taxon>Cryptosporidium</taxon>
    </lineage>
</organism>
<dbReference type="EMBL" id="BX538352">
    <property type="protein sequence ID" value="CAD98401.1"/>
    <property type="molecule type" value="Genomic_DNA"/>
</dbReference>
<evidence type="ECO:0000313" key="1">
    <source>
        <dbReference type="EMBL" id="CAD98401.1"/>
    </source>
</evidence>
<dbReference type="Proteomes" id="UP000242991">
    <property type="component" value="Chromosome 6"/>
</dbReference>
<reference evidence="1 2" key="1">
    <citation type="journal article" date="2003" name="Genome Res.">
        <title>Integrated mapping, chromosomal sequencing and sequence analysis of Cryptosporidium parvum.</title>
        <authorList>
            <person name="Bankier A.T."/>
            <person name="Spriggs H.F."/>
            <person name="Fartmann B."/>
            <person name="Konfortov B.A."/>
            <person name="Madera M."/>
            <person name="Vogel C."/>
            <person name="Teichmann S.A."/>
            <person name="Ivens A."/>
            <person name="Dear P.H."/>
        </authorList>
    </citation>
    <scope>NUCLEOTIDE SEQUENCE [LARGE SCALE GENOMIC DNA]</scope>
    <source>
        <strain evidence="1 2">Iowa</strain>
    </source>
</reference>
<protein>
    <submittedName>
        <fullName evidence="1">Uncharacterized protein</fullName>
    </submittedName>
</protein>
<dbReference type="VEuPathDB" id="CryptoDB:CPATCC_0015180"/>
<proteinExistence type="predicted"/>
<gene>
    <name evidence="1" type="ORF">1MB.482</name>
</gene>
<accession>A0A7G2HJC7</accession>
<sequence length="306" mass="35708">MKFQSEKNEENKESINKSSSALINSLRNQINKVSALNKFRFINSNKKPLENEVQISDLADKIRNKISINKLNKSPGLEHTNNKYSEEIGGAYSPFRKRNKNNEKYSLQNKMSNFEQTRSELENLLLYNINKLRHERIKLKNCQMNKNNSHDENEILFPNIYTPLSSMKFMNIQELFLFLSLFYHNYQREWILPLLNNLKNLEIIFFTPESTSSSYSSTIITGRYTKILNEEYLFSSNAPISKLILNSAKWQKVSKIIESENIQDFSTAVFIFINPNIIQTSECVFISSGLFFICNFAHLLTCFVSK</sequence>
<name>A0A7G2HJC7_CRYPV</name>
<evidence type="ECO:0000313" key="2">
    <source>
        <dbReference type="Proteomes" id="UP000242991"/>
    </source>
</evidence>